<evidence type="ECO:0000313" key="10">
    <source>
        <dbReference type="EMBL" id="KAF4595830.1"/>
    </source>
</evidence>
<evidence type="ECO:0000256" key="4">
    <source>
        <dbReference type="ARBA" id="ARBA00023163"/>
    </source>
</evidence>
<keyword evidence="6" id="KW-0863">Zinc-finger</keyword>
<dbReference type="PANTHER" id="PTHR47660:SF2">
    <property type="entry name" value="TRANSCRIPTION FACTOR WITH C2H2 AND ZN(2)-CYS(6) DNA BINDING DOMAIN (EUROFUNG)"/>
    <property type="match status" value="1"/>
</dbReference>
<dbReference type="PROSITE" id="PS00028">
    <property type="entry name" value="ZINC_FINGER_C2H2_1"/>
    <property type="match status" value="1"/>
</dbReference>
<dbReference type="InterPro" id="IPR036236">
    <property type="entry name" value="Znf_C2H2_sf"/>
</dbReference>
<keyword evidence="11" id="KW-1185">Reference proteome</keyword>
<dbReference type="GO" id="GO:0008270">
    <property type="term" value="F:zinc ion binding"/>
    <property type="evidence" value="ECO:0007669"/>
    <property type="project" value="UniProtKB-KW"/>
</dbReference>
<evidence type="ECO:0000256" key="7">
    <source>
        <dbReference type="SAM" id="MobiDB-lite"/>
    </source>
</evidence>
<dbReference type="PANTHER" id="PTHR47660">
    <property type="entry name" value="TRANSCRIPTION FACTOR WITH C2H2 AND ZN(2)-CYS(6) DNA BINDING DOMAIN (EUROFUNG)-RELATED-RELATED"/>
    <property type="match status" value="1"/>
</dbReference>
<keyword evidence="4" id="KW-0804">Transcription</keyword>
<gene>
    <name evidence="10" type="ORF">GQ602_001443</name>
</gene>
<dbReference type="PROSITE" id="PS50048">
    <property type="entry name" value="ZN2_CY6_FUNGAL_2"/>
    <property type="match status" value="1"/>
</dbReference>
<dbReference type="AlphaFoldDB" id="A0A8H4VHN8"/>
<keyword evidence="1" id="KW-0479">Metal-binding</keyword>
<dbReference type="SMART" id="SM00066">
    <property type="entry name" value="GAL4"/>
    <property type="match status" value="1"/>
</dbReference>
<dbReference type="Pfam" id="PF00096">
    <property type="entry name" value="zf-C2H2"/>
    <property type="match status" value="1"/>
</dbReference>
<dbReference type="SUPFAM" id="SSF57667">
    <property type="entry name" value="beta-beta-alpha zinc fingers"/>
    <property type="match status" value="1"/>
</dbReference>
<comment type="caution">
    <text evidence="10">The sequence shown here is derived from an EMBL/GenBank/DDBJ whole genome shotgun (WGS) entry which is preliminary data.</text>
</comment>
<accession>A0A8H4VHN8</accession>
<evidence type="ECO:0000256" key="5">
    <source>
        <dbReference type="ARBA" id="ARBA00023242"/>
    </source>
</evidence>
<dbReference type="Proteomes" id="UP000562929">
    <property type="component" value="Unassembled WGS sequence"/>
</dbReference>
<dbReference type="OrthoDB" id="654211at2759"/>
<keyword evidence="3" id="KW-0805">Transcription regulation</keyword>
<dbReference type="GO" id="GO:0000981">
    <property type="term" value="F:DNA-binding transcription factor activity, RNA polymerase II-specific"/>
    <property type="evidence" value="ECO:0007669"/>
    <property type="project" value="InterPro"/>
</dbReference>
<dbReference type="GO" id="GO:0006351">
    <property type="term" value="P:DNA-templated transcription"/>
    <property type="evidence" value="ECO:0007669"/>
    <property type="project" value="InterPro"/>
</dbReference>
<dbReference type="PROSITE" id="PS50157">
    <property type="entry name" value="ZINC_FINGER_C2H2_2"/>
    <property type="match status" value="1"/>
</dbReference>
<dbReference type="PROSITE" id="PS00463">
    <property type="entry name" value="ZN2_CY6_FUNGAL_1"/>
    <property type="match status" value="1"/>
</dbReference>
<keyword evidence="2" id="KW-0862">Zinc</keyword>
<evidence type="ECO:0000259" key="8">
    <source>
        <dbReference type="PROSITE" id="PS50048"/>
    </source>
</evidence>
<evidence type="ECO:0000256" key="3">
    <source>
        <dbReference type="ARBA" id="ARBA00023015"/>
    </source>
</evidence>
<evidence type="ECO:0000256" key="6">
    <source>
        <dbReference type="PROSITE-ProRule" id="PRU00042"/>
    </source>
</evidence>
<dbReference type="SUPFAM" id="SSF57701">
    <property type="entry name" value="Zn2/Cys6 DNA-binding domain"/>
    <property type="match status" value="1"/>
</dbReference>
<name>A0A8H4VHN8_9HYPO</name>
<dbReference type="CDD" id="cd12148">
    <property type="entry name" value="fungal_TF_MHR"/>
    <property type="match status" value="1"/>
</dbReference>
<dbReference type="Pfam" id="PF04082">
    <property type="entry name" value="Fungal_trans"/>
    <property type="match status" value="1"/>
</dbReference>
<evidence type="ECO:0000256" key="1">
    <source>
        <dbReference type="ARBA" id="ARBA00022723"/>
    </source>
</evidence>
<protein>
    <submittedName>
        <fullName evidence="10">Transcription factor Zn, C2H2 / Cys6</fullName>
    </submittedName>
</protein>
<dbReference type="InterPro" id="IPR013087">
    <property type="entry name" value="Znf_C2H2_type"/>
</dbReference>
<dbReference type="EMBL" id="JAACLJ010000001">
    <property type="protein sequence ID" value="KAF4595830.1"/>
    <property type="molecule type" value="Genomic_DNA"/>
</dbReference>
<evidence type="ECO:0000313" key="11">
    <source>
        <dbReference type="Proteomes" id="UP000562929"/>
    </source>
</evidence>
<dbReference type="SMART" id="SM00355">
    <property type="entry name" value="ZnF_C2H2"/>
    <property type="match status" value="1"/>
</dbReference>
<dbReference type="InterPro" id="IPR036864">
    <property type="entry name" value="Zn2-C6_fun-type_DNA-bd_sf"/>
</dbReference>
<dbReference type="GO" id="GO:0003677">
    <property type="term" value="F:DNA binding"/>
    <property type="evidence" value="ECO:0007669"/>
    <property type="project" value="InterPro"/>
</dbReference>
<dbReference type="Pfam" id="PF00172">
    <property type="entry name" value="Zn_clus"/>
    <property type="match status" value="1"/>
</dbReference>
<organism evidence="10 11">
    <name type="scientific">Ophiocordyceps camponoti-floridani</name>
    <dbReference type="NCBI Taxonomy" id="2030778"/>
    <lineage>
        <taxon>Eukaryota</taxon>
        <taxon>Fungi</taxon>
        <taxon>Dikarya</taxon>
        <taxon>Ascomycota</taxon>
        <taxon>Pezizomycotina</taxon>
        <taxon>Sordariomycetes</taxon>
        <taxon>Hypocreomycetidae</taxon>
        <taxon>Hypocreales</taxon>
        <taxon>Ophiocordycipitaceae</taxon>
        <taxon>Ophiocordyceps</taxon>
    </lineage>
</organism>
<dbReference type="Gene3D" id="3.30.160.60">
    <property type="entry name" value="Classic Zinc Finger"/>
    <property type="match status" value="1"/>
</dbReference>
<sequence length="779" mass="85313">MLLLASFRVSVRVWGAAVERATRISGPLGGAEDQQKLFHSSGTRPMPSPWFGLIILEQLRSIIRGREVETGKPRVKPGLFERNVRVIMLEVPEPSVSFLRKEHLRRHQATHGGPAFSCQVCGRSFSRSDLLRRHASIHGGAAAMPDSRRGKACDTCHANKTRCDGGLQCSLCSKRGVACTYGRRDALMAATLADAGPAGPDDMTISGSDSPPDASEPDTALSSFSPAFSLTPDTAGSRGSSITWAALRSILGAVAARSSSGPTALPPPPSAVPKAWLAACVERYLTTIHQRWPLLHGPTVDETTDNVALVASMVMMTAWMHCDRSFRQLLMEMHGLLVDQCFKQLTSDNFDPSRAWPLETYQVTLLNVVFALESGRAVCISKCRHLLSLLVAALRANGCFDGEAVERQRRTHWPGDFVPWAYAMAERWRRLAACAFQVDTYLSLLCNQPPLLRREELALGLPSTYSIWNAYGLDVFFTRHRDEPWRRASLSMSCLDMAAPQLLPSAVLIEDVQTCLLGVWNDIWLLQQLRRNRHRAAAPRAEAVGRQLRLCKIQLDGIADTIERPDVEGRYGDLLLRAYAGRELPTQPGWRQRVLARVTGHVVSARMLYHLLRLHSHADLQALRESEATTWQRRALMVRDWALSTDGRAALLQAVLVWRTYGEATETPADAVVYMALSAAATVLSACIVDVVLGCVCRGSEADAGVGPLSTAESAPGVSEWLASGGGSLCLHGLAVCRCNAATWLTRFAEALARGGERWELGSMAASDCLSRLDELKPL</sequence>
<dbReference type="InterPro" id="IPR001138">
    <property type="entry name" value="Zn2Cys6_DnaBD"/>
</dbReference>
<evidence type="ECO:0000259" key="9">
    <source>
        <dbReference type="PROSITE" id="PS50157"/>
    </source>
</evidence>
<dbReference type="Gene3D" id="4.10.240.10">
    <property type="entry name" value="Zn(2)-C6 fungal-type DNA-binding domain"/>
    <property type="match status" value="1"/>
</dbReference>
<evidence type="ECO:0000256" key="2">
    <source>
        <dbReference type="ARBA" id="ARBA00022833"/>
    </source>
</evidence>
<reference evidence="10 11" key="1">
    <citation type="journal article" date="2020" name="G3 (Bethesda)">
        <title>Genetic Underpinnings of Host Manipulation by Ophiocordyceps as Revealed by Comparative Transcriptomics.</title>
        <authorList>
            <person name="Will I."/>
            <person name="Das B."/>
            <person name="Trinh T."/>
            <person name="Brachmann A."/>
            <person name="Ohm R.A."/>
            <person name="de Bekker C."/>
        </authorList>
    </citation>
    <scope>NUCLEOTIDE SEQUENCE [LARGE SCALE GENOMIC DNA]</scope>
    <source>
        <strain evidence="10 11">EC05</strain>
    </source>
</reference>
<dbReference type="InterPro" id="IPR007219">
    <property type="entry name" value="XnlR_reg_dom"/>
</dbReference>
<feature type="domain" description="Zn(2)-C6 fungal-type" evidence="8">
    <location>
        <begin position="152"/>
        <end position="181"/>
    </location>
</feature>
<proteinExistence type="predicted"/>
<dbReference type="CDD" id="cd00067">
    <property type="entry name" value="GAL4"/>
    <property type="match status" value="1"/>
</dbReference>
<keyword evidence="5" id="KW-0539">Nucleus</keyword>
<feature type="domain" description="C2H2-type" evidence="9">
    <location>
        <begin position="116"/>
        <end position="143"/>
    </location>
</feature>
<feature type="region of interest" description="Disordered" evidence="7">
    <location>
        <begin position="197"/>
        <end position="226"/>
    </location>
</feature>